<keyword evidence="2" id="KW-1185">Reference proteome</keyword>
<proteinExistence type="predicted"/>
<sequence length="1024" mass="111774">MVAAGRIDLWRDWAKQPKETRRLVGRFLRVRPNEIGSHRRFRDMAQTLRSDPDSSYELPADVPDSEVRSVVARHGQHPLDLAARLMEEAEKKYLEGRRPLPGAGPGRWGFGWRRESVVELPVTVKDAVIDPIVLNTTPAVEDVTVTRDALEGLVKEISRNTGKPPWRLGVLAKLFDGLRSDEDVPVRKLLLKAGGIRLLNAPTGVGKSVLIGLLAIHLARAGVPVGIVAGRVDGATKTTEEINEDLEALGVALRCATLVSPRRLAEKAAQAADDGQWNRFDTFGYGCSLAASVVDGPQPVPKDEPCTILRSLVEPVDHKRRPALRHACPHLGVCDRHRGLRAGAAADIVVTNHHNLMHGTIPVPVLIDGTVLNRVSVQEFLLRKCAVLLIDEVDHMQSGMFDAGARQLMLAASGTAIDLPLVHLDAERIRLLPAEDRDVVPPLTRTRFLADQFLNYVLEGEMWLKDARPQANGKRRLADERGDSGWHLPGSRDALVLKHLFGIDDARAEPAPETVYEQFNALFPDSRGAQAPLLPEWLRGIADQLTLAVSNDSAQDQIREIRHRLHGLVAEQVEHEDDRREVVNVLLVRTWLGALHQALTRLTYAVAAPGAEMPAARVLAEQLGTVAQHQAIPYGPLGYLLFGFRVDRVDDPQPGGTLSVQALGGDPHTTIAQLGGTVALAAAGVERVVLGLSATVYFPGAAREHVRADITYSMTDADRGAFTTLAGEAQDEHSQTTIRIGGLSESGKTPAIRDLGARLWDQHLDAHLCYLAANDKDRELCMLVGNSYRHAALLAAGIVSRCADPGWVAVVVPRSGPPPLTVLPEKVVTLTIDELESLPRKHKNVKVCIAPLSLVARGLNILVPDDQRSALASVWVCVRPPTGITESAELFASVNAYALGSDEASVDPVGMWTMQRTRAFRRLFHILTSDPRFSRLSRELKAEAVAGMLVDMIQLAGRARRGGTSVELYLVDGAFHDPKHGTDIPGLLRYYIASLSPSQRRGLERVYGTTLTSWLDFAGIDKEI</sequence>
<dbReference type="SUPFAM" id="SSF52540">
    <property type="entry name" value="P-loop containing nucleoside triphosphate hydrolases"/>
    <property type="match status" value="1"/>
</dbReference>
<accession>A0A7Z1AZ88</accession>
<reference evidence="1 2" key="1">
    <citation type="submission" date="2016-12" db="EMBL/GenBank/DDBJ databases">
        <title>The draft genome sequence of Actinophytocola xinjiangensis.</title>
        <authorList>
            <person name="Wang W."/>
            <person name="Yuan L."/>
        </authorList>
    </citation>
    <scope>NUCLEOTIDE SEQUENCE [LARGE SCALE GENOMIC DNA]</scope>
    <source>
        <strain evidence="1 2">CGMCC 4.4663</strain>
    </source>
</reference>
<evidence type="ECO:0000313" key="2">
    <source>
        <dbReference type="Proteomes" id="UP000185696"/>
    </source>
</evidence>
<dbReference type="EMBL" id="MSIF01000007">
    <property type="protein sequence ID" value="OLF10294.1"/>
    <property type="molecule type" value="Genomic_DNA"/>
</dbReference>
<evidence type="ECO:0000313" key="1">
    <source>
        <dbReference type="EMBL" id="OLF10294.1"/>
    </source>
</evidence>
<dbReference type="InterPro" id="IPR027417">
    <property type="entry name" value="P-loop_NTPase"/>
</dbReference>
<name>A0A7Z1AZ88_9PSEU</name>
<dbReference type="Proteomes" id="UP000185696">
    <property type="component" value="Unassembled WGS sequence"/>
</dbReference>
<comment type="caution">
    <text evidence="1">The sequence shown here is derived from an EMBL/GenBank/DDBJ whole genome shotgun (WGS) entry which is preliminary data.</text>
</comment>
<dbReference type="AlphaFoldDB" id="A0A7Z1AZ88"/>
<dbReference type="OrthoDB" id="4544822at2"/>
<gene>
    <name evidence="1" type="ORF">BLA60_16925</name>
</gene>
<protein>
    <submittedName>
        <fullName evidence="1">Uncharacterized protein</fullName>
    </submittedName>
</protein>
<organism evidence="1 2">
    <name type="scientific">Actinophytocola xinjiangensis</name>
    <dbReference type="NCBI Taxonomy" id="485602"/>
    <lineage>
        <taxon>Bacteria</taxon>
        <taxon>Bacillati</taxon>
        <taxon>Actinomycetota</taxon>
        <taxon>Actinomycetes</taxon>
        <taxon>Pseudonocardiales</taxon>
        <taxon>Pseudonocardiaceae</taxon>
    </lineage>
</organism>